<protein>
    <submittedName>
        <fullName evidence="1">Uncharacterized protein</fullName>
    </submittedName>
</protein>
<proteinExistence type="predicted"/>
<dbReference type="AlphaFoldDB" id="A0A383DRS8"/>
<reference evidence="1" key="1">
    <citation type="submission" date="2018-05" db="EMBL/GenBank/DDBJ databases">
        <authorList>
            <person name="Lanie J.A."/>
            <person name="Ng W.-L."/>
            <person name="Kazmierczak K.M."/>
            <person name="Andrzejewski T.M."/>
            <person name="Davidsen T.M."/>
            <person name="Wayne K.J."/>
            <person name="Tettelin H."/>
            <person name="Glass J.I."/>
            <person name="Rusch D."/>
            <person name="Podicherti R."/>
            <person name="Tsui H.-C.T."/>
            <person name="Winkler M.E."/>
        </authorList>
    </citation>
    <scope>NUCLEOTIDE SEQUENCE</scope>
</reference>
<evidence type="ECO:0000313" key="1">
    <source>
        <dbReference type="EMBL" id="SVE47009.1"/>
    </source>
</evidence>
<name>A0A383DRS8_9ZZZZ</name>
<accession>A0A383DRS8</accession>
<gene>
    <name evidence="1" type="ORF">METZ01_LOCUS499863</name>
</gene>
<sequence>KDIAGEFFDVPKPMPPIYRKGGVQGVNESNYGPEVFEHAPKLWTRLLDPHNDSNEPFKCWQDDDGWHGEINSFGFVVRVTCRYENGQSHMVSLWTTGDNPQLIIQDEPEEEIE</sequence>
<dbReference type="EMBL" id="UINC01219515">
    <property type="protein sequence ID" value="SVE47009.1"/>
    <property type="molecule type" value="Genomic_DNA"/>
</dbReference>
<feature type="non-terminal residue" evidence="1">
    <location>
        <position position="1"/>
    </location>
</feature>
<organism evidence="1">
    <name type="scientific">marine metagenome</name>
    <dbReference type="NCBI Taxonomy" id="408172"/>
    <lineage>
        <taxon>unclassified sequences</taxon>
        <taxon>metagenomes</taxon>
        <taxon>ecological metagenomes</taxon>
    </lineage>
</organism>